<sequence length="56" mass="6026">MAIMGIIIAIDPIVDMARTLVNVNDSIVAGLITARRIDSLNKETLNDSTKVVESTL</sequence>
<dbReference type="InterPro" id="IPR036458">
    <property type="entry name" value="Na:dicarbo_symporter_sf"/>
</dbReference>
<dbReference type="SUPFAM" id="SSF118215">
    <property type="entry name" value="Proton glutamate symport protein"/>
    <property type="match status" value="1"/>
</dbReference>
<evidence type="ECO:0000313" key="4">
    <source>
        <dbReference type="EMBL" id="MFD1124589.1"/>
    </source>
</evidence>
<dbReference type="Gene3D" id="1.10.3860.10">
    <property type="entry name" value="Sodium:dicarboxylate symporter"/>
    <property type="match status" value="1"/>
</dbReference>
<reference evidence="5" key="1">
    <citation type="journal article" date="2019" name="Int. J. Syst. Evol. Microbiol.">
        <title>The Global Catalogue of Microorganisms (GCM) 10K type strain sequencing project: providing services to taxonomists for standard genome sequencing and annotation.</title>
        <authorList>
            <consortium name="The Broad Institute Genomics Platform"/>
            <consortium name="The Broad Institute Genome Sequencing Center for Infectious Disease"/>
            <person name="Wu L."/>
            <person name="Ma J."/>
        </authorList>
    </citation>
    <scope>NUCLEOTIDE SEQUENCE [LARGE SCALE GENOMIC DNA]</scope>
    <source>
        <strain evidence="5">CCUG 71848</strain>
    </source>
</reference>
<evidence type="ECO:0000313" key="5">
    <source>
        <dbReference type="Proteomes" id="UP001597156"/>
    </source>
</evidence>
<evidence type="ECO:0000256" key="3">
    <source>
        <dbReference type="ARBA" id="ARBA00023136"/>
    </source>
</evidence>
<keyword evidence="1" id="KW-0812">Transmembrane</keyword>
<dbReference type="Proteomes" id="UP001597156">
    <property type="component" value="Unassembled WGS sequence"/>
</dbReference>
<name>A0ABW3PGM7_9LACO</name>
<comment type="caution">
    <text evidence="4">The sequence shown here is derived from an EMBL/GenBank/DDBJ whole genome shotgun (WGS) entry which is preliminary data.</text>
</comment>
<gene>
    <name evidence="4" type="ORF">ACFQ22_04335</name>
</gene>
<accession>A0ABW3PGM7</accession>
<keyword evidence="3" id="KW-0472">Membrane</keyword>
<protein>
    <recommendedName>
        <fullName evidence="6">Sodium:dicarboxylate symporter family protein</fullName>
    </recommendedName>
</protein>
<dbReference type="RefSeq" id="WP_225419094.1">
    <property type="nucleotide sequence ID" value="NZ_JBHTLH010000011.1"/>
</dbReference>
<evidence type="ECO:0000256" key="1">
    <source>
        <dbReference type="ARBA" id="ARBA00022692"/>
    </source>
</evidence>
<keyword evidence="2" id="KW-1133">Transmembrane helix</keyword>
<keyword evidence="5" id="KW-1185">Reference proteome</keyword>
<evidence type="ECO:0008006" key="6">
    <source>
        <dbReference type="Google" id="ProtNLM"/>
    </source>
</evidence>
<proteinExistence type="predicted"/>
<dbReference type="EMBL" id="JBHTLH010000011">
    <property type="protein sequence ID" value="MFD1124589.1"/>
    <property type="molecule type" value="Genomic_DNA"/>
</dbReference>
<evidence type="ECO:0000256" key="2">
    <source>
        <dbReference type="ARBA" id="ARBA00022989"/>
    </source>
</evidence>
<organism evidence="4 5">
    <name type="scientific">Lentilactobacillus raoultii</name>
    <dbReference type="NCBI Taxonomy" id="1987503"/>
    <lineage>
        <taxon>Bacteria</taxon>
        <taxon>Bacillati</taxon>
        <taxon>Bacillota</taxon>
        <taxon>Bacilli</taxon>
        <taxon>Lactobacillales</taxon>
        <taxon>Lactobacillaceae</taxon>
        <taxon>Lentilactobacillus</taxon>
    </lineage>
</organism>